<dbReference type="EMBL" id="BMPE01000021">
    <property type="protein sequence ID" value="GGL15902.1"/>
    <property type="molecule type" value="Genomic_DNA"/>
</dbReference>
<comment type="caution">
    <text evidence="2">The sequence shown here is derived from an EMBL/GenBank/DDBJ whole genome shotgun (WGS) entry which is preliminary data.</text>
</comment>
<sequence length="131" mass="14277">MSEQTPQTTPARPDTFAGATRQQVQAWRNEYGEDAVKTLSIPLGGRPFQVILRKPGRLDYEKHTETLMKLREGKVAQAMSANRALVMTCTLAPDTATLAAALDQYPALADKLAEPALSMAGADAEVREETF</sequence>
<feature type="region of interest" description="Disordered" evidence="1">
    <location>
        <begin position="1"/>
        <end position="20"/>
    </location>
</feature>
<name>A0ABQ2FQ74_9DEIO</name>
<evidence type="ECO:0000313" key="3">
    <source>
        <dbReference type="Proteomes" id="UP000604341"/>
    </source>
</evidence>
<gene>
    <name evidence="2" type="ORF">GCM10010844_38500</name>
</gene>
<keyword evidence="3" id="KW-1185">Reference proteome</keyword>
<feature type="compositionally biased region" description="Polar residues" evidence="1">
    <location>
        <begin position="1"/>
        <end position="10"/>
    </location>
</feature>
<protein>
    <submittedName>
        <fullName evidence="2">Uncharacterized protein</fullName>
    </submittedName>
</protein>
<evidence type="ECO:0000256" key="1">
    <source>
        <dbReference type="SAM" id="MobiDB-lite"/>
    </source>
</evidence>
<proteinExistence type="predicted"/>
<dbReference type="Proteomes" id="UP000604341">
    <property type="component" value="Unassembled WGS sequence"/>
</dbReference>
<reference evidence="3" key="1">
    <citation type="journal article" date="2019" name="Int. J. Syst. Evol. Microbiol.">
        <title>The Global Catalogue of Microorganisms (GCM) 10K type strain sequencing project: providing services to taxonomists for standard genome sequencing and annotation.</title>
        <authorList>
            <consortium name="The Broad Institute Genomics Platform"/>
            <consortium name="The Broad Institute Genome Sequencing Center for Infectious Disease"/>
            <person name="Wu L."/>
            <person name="Ma J."/>
        </authorList>
    </citation>
    <scope>NUCLEOTIDE SEQUENCE [LARGE SCALE GENOMIC DNA]</scope>
    <source>
        <strain evidence="3">JCM 19173</strain>
    </source>
</reference>
<dbReference type="RefSeq" id="WP_189070606.1">
    <property type="nucleotide sequence ID" value="NZ_BMPE01000021.1"/>
</dbReference>
<dbReference type="Gene3D" id="3.30.2220.10">
    <property type="entry name" value="rbstp2171"/>
    <property type="match status" value="1"/>
</dbReference>
<accession>A0ABQ2FQ74</accession>
<organism evidence="2 3">
    <name type="scientific">Deinococcus radiotolerans</name>
    <dbReference type="NCBI Taxonomy" id="1309407"/>
    <lineage>
        <taxon>Bacteria</taxon>
        <taxon>Thermotogati</taxon>
        <taxon>Deinococcota</taxon>
        <taxon>Deinococci</taxon>
        <taxon>Deinococcales</taxon>
        <taxon>Deinococcaceae</taxon>
        <taxon>Deinococcus</taxon>
    </lineage>
</organism>
<evidence type="ECO:0000313" key="2">
    <source>
        <dbReference type="EMBL" id="GGL15902.1"/>
    </source>
</evidence>